<dbReference type="RefSeq" id="WP_115842032.1">
    <property type="nucleotide sequence ID" value="NZ_CP183976.1"/>
</dbReference>
<dbReference type="Pfam" id="PF02636">
    <property type="entry name" value="Methyltransf_28"/>
    <property type="match status" value="1"/>
</dbReference>
<dbReference type="SUPFAM" id="SSF53335">
    <property type="entry name" value="S-adenosyl-L-methionine-dependent methyltransferases"/>
    <property type="match status" value="1"/>
</dbReference>
<dbReference type="AlphaFoldDB" id="A0A3D8VF58"/>
<dbReference type="InterPro" id="IPR003788">
    <property type="entry name" value="NDUFAF7"/>
</dbReference>
<proteinExistence type="predicted"/>
<feature type="region of interest" description="Disordered" evidence="3">
    <location>
        <begin position="1"/>
        <end position="25"/>
    </location>
</feature>
<sequence>MSTDSPSHRPDAQQRQREASALPTPDADALAHSARVDELIRAQIAGNGGAIPFSRFMELALYAPGLGYYSAGASKFGESGDFVTAPELGPIFAACVAESVAPVFQQLGPQARFFELGGGTGAFAEVALKRLMELDALPDRYCILEPSAQLRQRQRERLQERLVPPLFELVEWLDGPFDDEWDGVLFANEVIDALPTPRFAIEAGEVYEEHVAVEGGELKRVLRPADAFLGNAVRHLERQLGREFEHGYRSEALPQLPYWVQAVSGGMRNGAMLFVDYGYSRGEFYLPERSDGTLRAFYRHRMHAEPLLWPGLQDLTASVDFTALAEAGVAAGFDFAGYCSQASFLLGNGLAGVLERIERITDEGERMKRTQEVKRLTLPSEMGERFQVMGFEKGVEFGAAFLVGDLSFRL</sequence>
<keyword evidence="5" id="KW-1185">Reference proteome</keyword>
<dbReference type="GO" id="GO:0032259">
    <property type="term" value="P:methylation"/>
    <property type="evidence" value="ECO:0007669"/>
    <property type="project" value="UniProtKB-KW"/>
</dbReference>
<dbReference type="GO" id="GO:0035243">
    <property type="term" value="F:protein-arginine omega-N symmetric methyltransferase activity"/>
    <property type="evidence" value="ECO:0007669"/>
    <property type="project" value="TreeGrafter"/>
</dbReference>
<dbReference type="InterPro" id="IPR038375">
    <property type="entry name" value="NDUFAF7_sf"/>
</dbReference>
<dbReference type="PANTHER" id="PTHR12049:SF7">
    <property type="entry name" value="PROTEIN ARGININE METHYLTRANSFERASE NDUFAF7, MITOCHONDRIAL"/>
    <property type="match status" value="1"/>
</dbReference>
<keyword evidence="1 4" id="KW-0489">Methyltransferase</keyword>
<dbReference type="Proteomes" id="UP000256829">
    <property type="component" value="Unassembled WGS sequence"/>
</dbReference>
<evidence type="ECO:0000313" key="4">
    <source>
        <dbReference type="EMBL" id="RDY67909.1"/>
    </source>
</evidence>
<feature type="compositionally biased region" description="Basic and acidic residues" evidence="3">
    <location>
        <begin position="1"/>
        <end position="18"/>
    </location>
</feature>
<dbReference type="InterPro" id="IPR029063">
    <property type="entry name" value="SAM-dependent_MTases_sf"/>
</dbReference>
<dbReference type="PANTHER" id="PTHR12049">
    <property type="entry name" value="PROTEIN ARGININE METHYLTRANSFERASE NDUFAF7, MITOCHONDRIAL"/>
    <property type="match status" value="1"/>
</dbReference>
<dbReference type="Gene3D" id="3.40.50.12710">
    <property type="match status" value="1"/>
</dbReference>
<evidence type="ECO:0000256" key="1">
    <source>
        <dbReference type="ARBA" id="ARBA00022603"/>
    </source>
</evidence>
<organism evidence="4 5">
    <name type="scientific">Lysobacter soli</name>
    <dbReference type="NCBI Taxonomy" id="453783"/>
    <lineage>
        <taxon>Bacteria</taxon>
        <taxon>Pseudomonadati</taxon>
        <taxon>Pseudomonadota</taxon>
        <taxon>Gammaproteobacteria</taxon>
        <taxon>Lysobacterales</taxon>
        <taxon>Lysobacteraceae</taxon>
        <taxon>Lysobacter</taxon>
    </lineage>
</organism>
<accession>A0A3D8VF58</accession>
<gene>
    <name evidence="4" type="ORF">DX912_08395</name>
</gene>
<keyword evidence="2 4" id="KW-0808">Transferase</keyword>
<evidence type="ECO:0000256" key="2">
    <source>
        <dbReference type="ARBA" id="ARBA00022679"/>
    </source>
</evidence>
<evidence type="ECO:0000313" key="5">
    <source>
        <dbReference type="Proteomes" id="UP000256829"/>
    </source>
</evidence>
<evidence type="ECO:0000256" key="3">
    <source>
        <dbReference type="SAM" id="MobiDB-lite"/>
    </source>
</evidence>
<comment type="caution">
    <text evidence="4">The sequence shown here is derived from an EMBL/GenBank/DDBJ whole genome shotgun (WGS) entry which is preliminary data.</text>
</comment>
<protein>
    <submittedName>
        <fullName evidence="4">Class I SAM-dependent methyltransferase</fullName>
    </submittedName>
</protein>
<reference evidence="4 5" key="1">
    <citation type="submission" date="2018-08" db="EMBL/GenBank/DDBJ databases">
        <title>Lysobacter soli KCTC 22011, whole genome shotgun sequence.</title>
        <authorList>
            <person name="Zhang X."/>
            <person name="Feng G."/>
            <person name="Zhu H."/>
        </authorList>
    </citation>
    <scope>NUCLEOTIDE SEQUENCE [LARGE SCALE GENOMIC DNA]</scope>
    <source>
        <strain evidence="4 5">KCTC 22011</strain>
    </source>
</reference>
<dbReference type="EMBL" id="QTJR01000004">
    <property type="protein sequence ID" value="RDY67909.1"/>
    <property type="molecule type" value="Genomic_DNA"/>
</dbReference>
<name>A0A3D8VF58_9GAMM</name>